<keyword evidence="2" id="KW-1185">Reference proteome</keyword>
<comment type="caution">
    <text evidence="1">The sequence shown here is derived from an EMBL/GenBank/DDBJ whole genome shotgun (WGS) entry which is preliminary data.</text>
</comment>
<organism evidence="1 2">
    <name type="scientific">Batillaria attramentaria</name>
    <dbReference type="NCBI Taxonomy" id="370345"/>
    <lineage>
        <taxon>Eukaryota</taxon>
        <taxon>Metazoa</taxon>
        <taxon>Spiralia</taxon>
        <taxon>Lophotrochozoa</taxon>
        <taxon>Mollusca</taxon>
        <taxon>Gastropoda</taxon>
        <taxon>Caenogastropoda</taxon>
        <taxon>Sorbeoconcha</taxon>
        <taxon>Cerithioidea</taxon>
        <taxon>Batillariidae</taxon>
        <taxon>Batillaria</taxon>
    </lineage>
</organism>
<dbReference type="EMBL" id="JACVVK020000088">
    <property type="protein sequence ID" value="KAK7494000.1"/>
    <property type="molecule type" value="Genomic_DNA"/>
</dbReference>
<proteinExistence type="predicted"/>
<evidence type="ECO:0000313" key="2">
    <source>
        <dbReference type="Proteomes" id="UP001519460"/>
    </source>
</evidence>
<dbReference type="AlphaFoldDB" id="A0ABD0L3F2"/>
<dbReference type="Proteomes" id="UP001519460">
    <property type="component" value="Unassembled WGS sequence"/>
</dbReference>
<name>A0ABD0L3F2_9CAEN</name>
<accession>A0ABD0L3F2</accession>
<gene>
    <name evidence="1" type="ORF">BaRGS_00014882</name>
</gene>
<reference evidence="1 2" key="1">
    <citation type="journal article" date="2023" name="Sci. Data">
        <title>Genome assembly of the Korean intertidal mud-creeper Batillaria attramentaria.</title>
        <authorList>
            <person name="Patra A.K."/>
            <person name="Ho P.T."/>
            <person name="Jun S."/>
            <person name="Lee S.J."/>
            <person name="Kim Y."/>
            <person name="Won Y.J."/>
        </authorList>
    </citation>
    <scope>NUCLEOTIDE SEQUENCE [LARGE SCALE GENOMIC DNA]</scope>
    <source>
        <strain evidence="1">Wonlab-2016</strain>
    </source>
</reference>
<evidence type="ECO:0000313" key="1">
    <source>
        <dbReference type="EMBL" id="KAK7494000.1"/>
    </source>
</evidence>
<protein>
    <submittedName>
        <fullName evidence="1">Uncharacterized protein</fullName>
    </submittedName>
</protein>
<sequence>MQIPIKHSTQGLAGNDGTWCGEIAGPAHDDRTFTLHGKQDMIQQPINVARAVSHLTLGAPFEHAFAFLPPLLTCHSGVSCREKNKHGDKGMPFDLIAFPRLPFPDGLTKITTVTRHWKKRSVFTSRLVKLNSSALFSSTRLREILLFCK</sequence>